<dbReference type="RefSeq" id="WP_251605570.1">
    <property type="nucleotide sequence ID" value="NZ_JAMQJY010000001.1"/>
</dbReference>
<evidence type="ECO:0000313" key="5">
    <source>
        <dbReference type="Proteomes" id="UP001203665"/>
    </source>
</evidence>
<comment type="subcellular location">
    <subcellularLocation>
        <location evidence="1">Cell surface</location>
    </subcellularLocation>
</comment>
<evidence type="ECO:0000256" key="1">
    <source>
        <dbReference type="ARBA" id="ARBA00004241"/>
    </source>
</evidence>
<protein>
    <submittedName>
        <fullName evidence="4">Prepilin-type N-terminal cleavage/methylation domain-containing protein</fullName>
    </submittedName>
</protein>
<name>A0ABT0XGZ0_9BACI</name>
<keyword evidence="5" id="KW-1185">Reference proteome</keyword>
<comment type="caution">
    <text evidence="4">The sequence shown here is derived from an EMBL/GenBank/DDBJ whole genome shotgun (WGS) entry which is preliminary data.</text>
</comment>
<gene>
    <name evidence="4" type="ORF">NDM98_06560</name>
</gene>
<evidence type="ECO:0000313" key="4">
    <source>
        <dbReference type="EMBL" id="MCM2675186.1"/>
    </source>
</evidence>
<evidence type="ECO:0000256" key="2">
    <source>
        <dbReference type="ARBA" id="ARBA00023287"/>
    </source>
</evidence>
<dbReference type="InterPro" id="IPR012902">
    <property type="entry name" value="N_methyl_site"/>
</dbReference>
<feature type="transmembrane region" description="Helical" evidence="3">
    <location>
        <begin position="12"/>
        <end position="37"/>
    </location>
</feature>
<sequence length="519" mass="57222">MEIRKALSNEKGLTLIEVLSSIAILVIVLGIGMAALAQSSTLTNEIRGESQERQDMQVGLLELTKAVQEAKDIKKGTDEYNFEITNTDNSISNYWLVDGQLNSDVKSGQTPVEGVRKVTIVDKKGITLEIDDLEEPVVLAQRGGGVIETGLGAPDEEENWEDRKPDVVCMKNEKIDFSGYKQFEEIAKRQHWGKDSIRCDNTSGTLTIWNEVPVNLTNGDITIYANNIVLNYQASFSLSNGSVYLPKTEILSIENHGTFVVENGGLYVNEQINLHNSSTLYVGGKTVVNKDFNSTNVGNKFTSKGDFIVLGNASIYQAQMIDIEKTFYIRGNLTVNYSASNKINIGDKLIVGGNVDLHQRFTFNGKNGIWVNGNFTAKNELDISTESIISIRGNVTFLYRGKMSSNSSIHIGGKLDLAREATVTSGGNLYIEKGIKLSPKSMLIVKGESYINERITFPEIKSESEKYAFNTYGNITYTGPVEGTINFPSNSSMFNAASEELIPKVNTMVYFPDFPPVPN</sequence>
<accession>A0ABT0XGZ0</accession>
<dbReference type="EMBL" id="JAMQJY010000001">
    <property type="protein sequence ID" value="MCM2675186.1"/>
    <property type="molecule type" value="Genomic_DNA"/>
</dbReference>
<proteinExistence type="predicted"/>
<dbReference type="PROSITE" id="PS00409">
    <property type="entry name" value="PROKAR_NTER_METHYL"/>
    <property type="match status" value="1"/>
</dbReference>
<evidence type="ECO:0000256" key="3">
    <source>
        <dbReference type="SAM" id="Phobius"/>
    </source>
</evidence>
<organism evidence="4 5">
    <name type="scientific">Alkalicoccobacillus plakortidis</name>
    <dbReference type="NCBI Taxonomy" id="444060"/>
    <lineage>
        <taxon>Bacteria</taxon>
        <taxon>Bacillati</taxon>
        <taxon>Bacillota</taxon>
        <taxon>Bacilli</taxon>
        <taxon>Bacillales</taxon>
        <taxon>Bacillaceae</taxon>
        <taxon>Alkalicoccobacillus</taxon>
    </lineage>
</organism>
<keyword evidence="3" id="KW-0472">Membrane</keyword>
<dbReference type="Proteomes" id="UP001203665">
    <property type="component" value="Unassembled WGS sequence"/>
</dbReference>
<dbReference type="Pfam" id="PF07963">
    <property type="entry name" value="N_methyl"/>
    <property type="match status" value="1"/>
</dbReference>
<keyword evidence="3" id="KW-1133">Transmembrane helix</keyword>
<reference evidence="4" key="1">
    <citation type="submission" date="2022-06" db="EMBL/GenBank/DDBJ databases">
        <title>Alkalicoccobacillus porphyridii sp. nov., isolated from a marine red alga, Porphyridium purpureum and reclassification of Shouchella plakortidis and Shouchella gibsonii as Alkalicoccobacillus plakortidis comb. nov. and Alkalicoccobacillus gibsonii comb. nov.</title>
        <authorList>
            <person name="Kim K.H."/>
            <person name="Lee J.K."/>
            <person name="Han D.M."/>
            <person name="Baek J.H."/>
            <person name="Jeon C.O."/>
        </authorList>
    </citation>
    <scope>NUCLEOTIDE SEQUENCE</scope>
    <source>
        <strain evidence="4">DSM 19153</strain>
    </source>
</reference>
<keyword evidence="3" id="KW-0812">Transmembrane</keyword>
<keyword evidence="2" id="KW-0178">Competence</keyword>